<dbReference type="Pfam" id="PF05648">
    <property type="entry name" value="PEX11"/>
    <property type="match status" value="1"/>
</dbReference>
<gene>
    <name evidence="8" type="ORF">ZOSMA_85G00500</name>
</gene>
<evidence type="ECO:0000256" key="7">
    <source>
        <dbReference type="SAM" id="Phobius"/>
    </source>
</evidence>
<dbReference type="InterPro" id="IPR008733">
    <property type="entry name" value="PEX11"/>
</dbReference>
<organism evidence="8 9">
    <name type="scientific">Zostera marina</name>
    <name type="common">Eelgrass</name>
    <dbReference type="NCBI Taxonomy" id="29655"/>
    <lineage>
        <taxon>Eukaryota</taxon>
        <taxon>Viridiplantae</taxon>
        <taxon>Streptophyta</taxon>
        <taxon>Embryophyta</taxon>
        <taxon>Tracheophyta</taxon>
        <taxon>Spermatophyta</taxon>
        <taxon>Magnoliopsida</taxon>
        <taxon>Liliopsida</taxon>
        <taxon>Zosteraceae</taxon>
        <taxon>Zostera</taxon>
    </lineage>
</organism>
<evidence type="ECO:0000313" key="9">
    <source>
        <dbReference type="Proteomes" id="UP000036987"/>
    </source>
</evidence>
<feature type="transmembrane region" description="Helical" evidence="7">
    <location>
        <begin position="123"/>
        <end position="146"/>
    </location>
</feature>
<dbReference type="OMA" id="LVHWHVE"/>
<comment type="subcellular location">
    <subcellularLocation>
        <location evidence="2">Peroxisome membrane</location>
        <topology evidence="2">Multi-pass membrane protein</topology>
    </subcellularLocation>
</comment>
<proteinExistence type="inferred from homology"/>
<reference evidence="9" key="1">
    <citation type="journal article" date="2016" name="Nature">
        <title>The genome of the seagrass Zostera marina reveals angiosperm adaptation to the sea.</title>
        <authorList>
            <person name="Olsen J.L."/>
            <person name="Rouze P."/>
            <person name="Verhelst B."/>
            <person name="Lin Y.-C."/>
            <person name="Bayer T."/>
            <person name="Collen J."/>
            <person name="Dattolo E."/>
            <person name="De Paoli E."/>
            <person name="Dittami S."/>
            <person name="Maumus F."/>
            <person name="Michel G."/>
            <person name="Kersting A."/>
            <person name="Lauritano C."/>
            <person name="Lohaus R."/>
            <person name="Toepel M."/>
            <person name="Tonon T."/>
            <person name="Vanneste K."/>
            <person name="Amirebrahimi M."/>
            <person name="Brakel J."/>
            <person name="Bostroem C."/>
            <person name="Chovatia M."/>
            <person name="Grimwood J."/>
            <person name="Jenkins J.W."/>
            <person name="Jueterbock A."/>
            <person name="Mraz A."/>
            <person name="Stam W.T."/>
            <person name="Tice H."/>
            <person name="Bornberg-Bauer E."/>
            <person name="Green P.J."/>
            <person name="Pearson G.A."/>
            <person name="Procaccini G."/>
            <person name="Duarte C.M."/>
            <person name="Schmutz J."/>
            <person name="Reusch T.B.H."/>
            <person name="Van de Peer Y."/>
        </authorList>
    </citation>
    <scope>NUCLEOTIDE SEQUENCE [LARGE SCALE GENOMIC DNA]</scope>
    <source>
        <strain evidence="9">cv. Finnish</strain>
    </source>
</reference>
<comment type="caution">
    <text evidence="8">The sequence shown here is derived from an EMBL/GenBank/DDBJ whole genome shotgun (WGS) entry which is preliminary data.</text>
</comment>
<keyword evidence="4" id="KW-0962">Peroxisome biogenesis</keyword>
<name>A0A0K9NN21_ZOSMR</name>
<keyword evidence="9" id="KW-1185">Reference proteome</keyword>
<accession>A0A0K9NN21</accession>
<dbReference type="GO" id="GO:0042802">
    <property type="term" value="F:identical protein binding"/>
    <property type="evidence" value="ECO:0007669"/>
    <property type="project" value="UniProtKB-ARBA"/>
</dbReference>
<dbReference type="OrthoDB" id="411017at2759"/>
<evidence type="ECO:0000256" key="1">
    <source>
        <dbReference type="ARBA" id="ARBA00003032"/>
    </source>
</evidence>
<dbReference type="GO" id="GO:0016559">
    <property type="term" value="P:peroxisome fission"/>
    <property type="evidence" value="ECO:0000318"/>
    <property type="project" value="GO_Central"/>
</dbReference>
<keyword evidence="7" id="KW-0812">Transmembrane</keyword>
<evidence type="ECO:0000256" key="3">
    <source>
        <dbReference type="ARBA" id="ARBA00008194"/>
    </source>
</evidence>
<dbReference type="PANTHER" id="PTHR12652">
    <property type="entry name" value="PEROXISOMAL BIOGENESIS FACTOR 11"/>
    <property type="match status" value="1"/>
</dbReference>
<dbReference type="AlphaFoldDB" id="A0A0K9NN21"/>
<keyword evidence="5 7" id="KW-0472">Membrane</keyword>
<protein>
    <submittedName>
        <fullName evidence="8">Peroxisomal membrane protein 11-4</fullName>
    </submittedName>
</protein>
<keyword evidence="7" id="KW-1133">Transmembrane helix</keyword>
<evidence type="ECO:0000256" key="2">
    <source>
        <dbReference type="ARBA" id="ARBA00004585"/>
    </source>
</evidence>
<evidence type="ECO:0000256" key="6">
    <source>
        <dbReference type="ARBA" id="ARBA00023140"/>
    </source>
</evidence>
<dbReference type="GO" id="GO:0005778">
    <property type="term" value="C:peroxisomal membrane"/>
    <property type="evidence" value="ECO:0000318"/>
    <property type="project" value="GO_Central"/>
</dbReference>
<evidence type="ECO:0000256" key="5">
    <source>
        <dbReference type="ARBA" id="ARBA00023136"/>
    </source>
</evidence>
<sequence length="232" mass="26173">MNKTDTAEKLAVFLAKRDGIDKLVKTFQYVSKLVQWHLDTSMPAVTDRAKKWEVASGISRKAFRTGRFLNGFNTIRRTAPTQTPLFQALTILSNGGEMVYFFFDHLLWLSRIGVFNPNLAARMSYVSAFGEAVGYVFFIITDVIAIRRCLVSRRMLLAGDNDDHLDREELEEKVRVIGGDVVMRWMSVAANLADLVIALAEVKPNPVCNHQLTLSISGLVSAWAGWYRNWPS</sequence>
<dbReference type="EMBL" id="LFYR01002060">
    <property type="protein sequence ID" value="KMZ57482.1"/>
    <property type="molecule type" value="Genomic_DNA"/>
</dbReference>
<comment type="function">
    <text evidence="1">Involved in peroxisomal proliferation.</text>
</comment>
<dbReference type="GO" id="GO:0044375">
    <property type="term" value="P:regulation of peroxisome size"/>
    <property type="evidence" value="ECO:0007669"/>
    <property type="project" value="UniProtKB-ARBA"/>
</dbReference>
<dbReference type="PANTHER" id="PTHR12652:SF17">
    <property type="entry name" value="PEROXISOMAL MEMBRANE PROTEIN 11B"/>
    <property type="match status" value="1"/>
</dbReference>
<comment type="similarity">
    <text evidence="3">Belongs to the peroxin-11 family.</text>
</comment>
<keyword evidence="6" id="KW-0576">Peroxisome</keyword>
<dbReference type="Proteomes" id="UP000036987">
    <property type="component" value="Unassembled WGS sequence"/>
</dbReference>
<dbReference type="STRING" id="29655.A0A0K9NN21"/>
<evidence type="ECO:0000313" key="8">
    <source>
        <dbReference type="EMBL" id="KMZ57482.1"/>
    </source>
</evidence>
<evidence type="ECO:0000256" key="4">
    <source>
        <dbReference type="ARBA" id="ARBA00022593"/>
    </source>
</evidence>